<dbReference type="Gene3D" id="3.50.4.10">
    <property type="entry name" value="Hepatocyte Growth Factor"/>
    <property type="match status" value="1"/>
</dbReference>
<dbReference type="SUPFAM" id="SSF57414">
    <property type="entry name" value="Hairpin loop containing domain-like"/>
    <property type="match status" value="1"/>
</dbReference>
<reference evidence="2" key="1">
    <citation type="submission" date="2022-11" db="UniProtKB">
        <authorList>
            <consortium name="EnsemblMetazoa"/>
        </authorList>
    </citation>
    <scope>IDENTIFICATION</scope>
</reference>
<dbReference type="AlphaFoldDB" id="A0A913Y1N6"/>
<accession>A0A913Y1N6</accession>
<evidence type="ECO:0000313" key="2">
    <source>
        <dbReference type="EnsemblMetazoa" id="XP_020913703.2"/>
    </source>
</evidence>
<evidence type="ECO:0000259" key="1">
    <source>
        <dbReference type="Pfam" id="PF00024"/>
    </source>
</evidence>
<name>A0A913Y1N6_EXADI</name>
<sequence>MEEENNGLITTIKIFWSVLLLLYSLKSHFAYSQEFGKVYHINEDQEYGFALIGSVHRSFGPTTYALCWLECEQDKRCRSLNYHMTTATCELNKRTKNSQPLENYKSKNNSIYCPWTLSNRPVWEKVNANPVCFGARDNRFGSFLINVRRGLVSMVQLIHLSGGVTCKVGGQLSNWGCDDGWLATVFTDKSNNRLAPEDRWIVDWNKLVYKIGDIDPFLSKIRLRLIIPMNITAGQEYRLWYGEDLKDVSEVDNSGTVCVDVNMYGNY</sequence>
<protein>
    <recommendedName>
        <fullName evidence="1">Apple domain-containing protein</fullName>
    </recommendedName>
</protein>
<dbReference type="Pfam" id="PF00024">
    <property type="entry name" value="PAN_1"/>
    <property type="match status" value="1"/>
</dbReference>
<keyword evidence="3" id="KW-1185">Reference proteome</keyword>
<dbReference type="InterPro" id="IPR003609">
    <property type="entry name" value="Pan_app"/>
</dbReference>
<organism evidence="2 3">
    <name type="scientific">Exaiptasia diaphana</name>
    <name type="common">Tropical sea anemone</name>
    <name type="synonym">Aiptasia pulchella</name>
    <dbReference type="NCBI Taxonomy" id="2652724"/>
    <lineage>
        <taxon>Eukaryota</taxon>
        <taxon>Metazoa</taxon>
        <taxon>Cnidaria</taxon>
        <taxon>Anthozoa</taxon>
        <taxon>Hexacorallia</taxon>
        <taxon>Actiniaria</taxon>
        <taxon>Aiptasiidae</taxon>
        <taxon>Exaiptasia</taxon>
    </lineage>
</organism>
<dbReference type="EnsemblMetazoa" id="XM_021058044.2">
    <property type="protein sequence ID" value="XP_020913703.2"/>
    <property type="gene ID" value="LOC110251343"/>
</dbReference>
<dbReference type="Proteomes" id="UP000887567">
    <property type="component" value="Unplaced"/>
</dbReference>
<proteinExistence type="predicted"/>
<dbReference type="OrthoDB" id="5979802at2759"/>
<dbReference type="KEGG" id="epa:110251343"/>
<evidence type="ECO:0000313" key="3">
    <source>
        <dbReference type="Proteomes" id="UP000887567"/>
    </source>
</evidence>
<dbReference type="RefSeq" id="XP_020913703.2">
    <property type="nucleotide sequence ID" value="XM_021058044.2"/>
</dbReference>
<dbReference type="OMA" id="QCHENEH"/>
<feature type="domain" description="Apple" evidence="1">
    <location>
        <begin position="65"/>
        <end position="113"/>
    </location>
</feature>
<dbReference type="GeneID" id="110251343"/>